<dbReference type="KEGG" id="bdi:100831426"/>
<evidence type="ECO:0000256" key="2">
    <source>
        <dbReference type="ARBA" id="ARBA00022553"/>
    </source>
</evidence>
<dbReference type="EnsemblPlants" id="KQK10685">
    <property type="protein sequence ID" value="KQK10685"/>
    <property type="gene ID" value="BRADI_2g55550v3"/>
</dbReference>
<dbReference type="PANTHER" id="PTHR22952">
    <property type="entry name" value="CAMP-RESPONSE ELEMENT BINDING PROTEIN-RELATED"/>
    <property type="match status" value="1"/>
</dbReference>
<dbReference type="GO" id="GO:0042803">
    <property type="term" value="F:protein homodimerization activity"/>
    <property type="evidence" value="ECO:0007669"/>
    <property type="project" value="EnsemblPlants"/>
</dbReference>
<sequence>MASEMSKNLMASDDQEVTSQQRDQLSGGAAAAAEGQGEQQVVAPLERQPSSILERTLEELSYSLYDGRGLGSINMDEFVANIWNTEEFQAATGGLMADMENQAAVVGAAGGSGGAGAGGSGTLCRQGSFSLPPPLSRKTVDEVWAEINDEGPLAHAQVPAFLPQAPPQPLAVQPPMGNGGGVAANGRQVTLGSMTLEDFLVKAGVVRGGIAGQGQPPMPAGQLAHGPMSGMQQGQVQPVGPMMYPMAPANAMYQMMGDGMGFQANGYADMAILPPPPPPSQGGVCILSPGSSDGISAMTNCFGSGSQAMMMMDNGARKRSAPEDRSGGMSMERRHRRMIKNRESAARSRARRQAYTVELEAELDKLKEENARLKAQEGSILMAKQQKMENEMMEKSKENASAKKGGLRRSSSCTW</sequence>
<dbReference type="GO" id="GO:0010152">
    <property type="term" value="P:pollen maturation"/>
    <property type="evidence" value="ECO:0007669"/>
    <property type="project" value="EnsemblPlants"/>
</dbReference>
<dbReference type="PANTHER" id="PTHR22952:SF175">
    <property type="entry name" value="PROTEIN ABSCISIC ACID-INSENSITIVE 5"/>
    <property type="match status" value="1"/>
</dbReference>
<dbReference type="GO" id="GO:0005634">
    <property type="term" value="C:nucleus"/>
    <property type="evidence" value="ECO:0000318"/>
    <property type="project" value="GO_Central"/>
</dbReference>
<dbReference type="Pfam" id="PF00170">
    <property type="entry name" value="bZIP_1"/>
    <property type="match status" value="1"/>
</dbReference>
<dbReference type="PROSITE" id="PS00036">
    <property type="entry name" value="BZIP_BASIC"/>
    <property type="match status" value="1"/>
</dbReference>
<dbReference type="AlphaFoldDB" id="I1HTK7"/>
<keyword evidence="13" id="KW-1185">Reference proteome</keyword>
<keyword evidence="3" id="KW-0938">Abscisic acid signaling pathway</keyword>
<organism evidence="11">
    <name type="scientific">Brachypodium distachyon</name>
    <name type="common">Purple false brome</name>
    <name type="synonym">Trachynia distachya</name>
    <dbReference type="NCBI Taxonomy" id="15368"/>
    <lineage>
        <taxon>Eukaryota</taxon>
        <taxon>Viridiplantae</taxon>
        <taxon>Streptophyta</taxon>
        <taxon>Embryophyta</taxon>
        <taxon>Tracheophyta</taxon>
        <taxon>Spermatophyta</taxon>
        <taxon>Magnoliopsida</taxon>
        <taxon>Liliopsida</taxon>
        <taxon>Poales</taxon>
        <taxon>Poaceae</taxon>
        <taxon>BOP clade</taxon>
        <taxon>Pooideae</taxon>
        <taxon>Stipodae</taxon>
        <taxon>Brachypodieae</taxon>
        <taxon>Brachypodium</taxon>
    </lineage>
</organism>
<name>I1HTK7_BRADI</name>
<reference evidence="11 12" key="1">
    <citation type="journal article" date="2010" name="Nature">
        <title>Genome sequencing and analysis of the model grass Brachypodium distachyon.</title>
        <authorList>
            <consortium name="International Brachypodium Initiative"/>
        </authorList>
    </citation>
    <scope>NUCLEOTIDE SEQUENCE [LARGE SCALE GENOMIC DNA]</scope>
    <source>
        <strain evidence="11">Bd21</strain>
        <strain evidence="12">cv. Bd21</strain>
    </source>
</reference>
<evidence type="ECO:0000256" key="4">
    <source>
        <dbReference type="ARBA" id="ARBA00023015"/>
    </source>
</evidence>
<dbReference type="GO" id="GO:0045893">
    <property type="term" value="P:positive regulation of DNA-templated transcription"/>
    <property type="evidence" value="ECO:0007669"/>
    <property type="project" value="InterPro"/>
</dbReference>
<dbReference type="STRING" id="15368.I1HTK7"/>
<dbReference type="SMART" id="SM00338">
    <property type="entry name" value="BRLZ"/>
    <property type="match status" value="1"/>
</dbReference>
<dbReference type="GO" id="GO:0009409">
    <property type="term" value="P:response to cold"/>
    <property type="evidence" value="ECO:0007669"/>
    <property type="project" value="EnsemblPlants"/>
</dbReference>
<accession>I1HTK7</accession>
<keyword evidence="7" id="KW-0539">Nucleus</keyword>
<dbReference type="InterPro" id="IPR043452">
    <property type="entry name" value="BZIP46-like"/>
</dbReference>
<dbReference type="GO" id="GO:0009738">
    <property type="term" value="P:abscisic acid-activated signaling pathway"/>
    <property type="evidence" value="ECO:0007669"/>
    <property type="project" value="UniProtKB-KW"/>
</dbReference>
<evidence type="ECO:0000256" key="6">
    <source>
        <dbReference type="ARBA" id="ARBA00023163"/>
    </source>
</evidence>
<reference evidence="12" key="3">
    <citation type="submission" date="2018-08" db="UniProtKB">
        <authorList>
            <consortium name="EnsemblPlants"/>
        </authorList>
    </citation>
    <scope>IDENTIFICATION</scope>
    <source>
        <strain evidence="12">cv. Bd21</strain>
    </source>
</reference>
<keyword evidence="6" id="KW-0804">Transcription</keyword>
<dbReference type="eggNOG" id="ENOG502QPJH">
    <property type="taxonomic scope" value="Eukaryota"/>
</dbReference>
<keyword evidence="5" id="KW-0238">DNA-binding</keyword>
<keyword evidence="2" id="KW-0597">Phosphoprotein</keyword>
<evidence type="ECO:0000256" key="3">
    <source>
        <dbReference type="ARBA" id="ARBA00022682"/>
    </source>
</evidence>
<evidence type="ECO:0000256" key="7">
    <source>
        <dbReference type="ARBA" id="ARBA00023242"/>
    </source>
</evidence>
<dbReference type="OMA" id="WAEINQA"/>
<dbReference type="FunFam" id="1.20.5.170:FF:000060">
    <property type="entry name" value="protein ABSCISIC ACID-INSENSITIVE 5 isoform X1"/>
    <property type="match status" value="1"/>
</dbReference>
<comment type="similarity">
    <text evidence="8">Belongs to the bZIP family. ABI5 subfamily.</text>
</comment>
<dbReference type="PROSITE" id="PS50217">
    <property type="entry name" value="BZIP"/>
    <property type="match status" value="1"/>
</dbReference>
<evidence type="ECO:0000256" key="8">
    <source>
        <dbReference type="ARBA" id="ARBA00061369"/>
    </source>
</evidence>
<feature type="region of interest" description="Disordered" evidence="9">
    <location>
        <begin position="1"/>
        <end position="47"/>
    </location>
</feature>
<dbReference type="InterPro" id="IPR046347">
    <property type="entry name" value="bZIP_sf"/>
</dbReference>
<dbReference type="RefSeq" id="XP_003567284.1">
    <property type="nucleotide sequence ID" value="XM_003567236.4"/>
</dbReference>
<evidence type="ECO:0000256" key="1">
    <source>
        <dbReference type="ARBA" id="ARBA00004123"/>
    </source>
</evidence>
<dbReference type="GO" id="GO:0003700">
    <property type="term" value="F:DNA-binding transcription factor activity"/>
    <property type="evidence" value="ECO:0007669"/>
    <property type="project" value="EnsemblPlants"/>
</dbReference>
<feature type="region of interest" description="Disordered" evidence="9">
    <location>
        <begin position="388"/>
        <end position="415"/>
    </location>
</feature>
<feature type="compositionally biased region" description="Low complexity" evidence="9">
    <location>
        <begin position="27"/>
        <end position="43"/>
    </location>
</feature>
<dbReference type="HOGENOM" id="CLU_043238_1_0_1"/>
<dbReference type="SUPFAM" id="SSF57959">
    <property type="entry name" value="Leucine zipper domain"/>
    <property type="match status" value="1"/>
</dbReference>
<evidence type="ECO:0000313" key="13">
    <source>
        <dbReference type="Proteomes" id="UP000008810"/>
    </source>
</evidence>
<dbReference type="GO" id="GO:0009414">
    <property type="term" value="P:response to water deprivation"/>
    <property type="evidence" value="ECO:0007669"/>
    <property type="project" value="EnsemblPlants"/>
</dbReference>
<feature type="domain" description="BZIP" evidence="10">
    <location>
        <begin position="331"/>
        <end position="376"/>
    </location>
</feature>
<evidence type="ECO:0000256" key="9">
    <source>
        <dbReference type="SAM" id="MobiDB-lite"/>
    </source>
</evidence>
<reference evidence="11" key="2">
    <citation type="submission" date="2017-06" db="EMBL/GenBank/DDBJ databases">
        <title>WGS assembly of Brachypodium distachyon.</title>
        <authorList>
            <consortium name="The International Brachypodium Initiative"/>
            <person name="Lucas S."/>
            <person name="Harmon-Smith M."/>
            <person name="Lail K."/>
            <person name="Tice H."/>
            <person name="Grimwood J."/>
            <person name="Bruce D."/>
            <person name="Barry K."/>
            <person name="Shu S."/>
            <person name="Lindquist E."/>
            <person name="Wang M."/>
            <person name="Pitluck S."/>
            <person name="Vogel J.P."/>
            <person name="Garvin D.F."/>
            <person name="Mockler T.C."/>
            <person name="Schmutz J."/>
            <person name="Rokhsar D."/>
            <person name="Bevan M.W."/>
        </authorList>
    </citation>
    <scope>NUCLEOTIDE SEQUENCE</scope>
    <source>
        <strain evidence="11">Bd21</strain>
    </source>
</reference>
<dbReference type="OrthoDB" id="644067at2759"/>
<dbReference type="GO" id="GO:0043565">
    <property type="term" value="F:sequence-specific DNA binding"/>
    <property type="evidence" value="ECO:0007669"/>
    <property type="project" value="EnsemblPlants"/>
</dbReference>
<evidence type="ECO:0000256" key="5">
    <source>
        <dbReference type="ARBA" id="ARBA00023125"/>
    </source>
</evidence>
<dbReference type="GO" id="GO:0009651">
    <property type="term" value="P:response to salt stress"/>
    <property type="evidence" value="ECO:0007669"/>
    <property type="project" value="EnsemblPlants"/>
</dbReference>
<dbReference type="InterPro" id="IPR004827">
    <property type="entry name" value="bZIP"/>
</dbReference>
<evidence type="ECO:0000313" key="11">
    <source>
        <dbReference type="EMBL" id="KQK10685.1"/>
    </source>
</evidence>
<dbReference type="GO" id="GO:0009845">
    <property type="term" value="P:seed germination"/>
    <property type="evidence" value="ECO:0007669"/>
    <property type="project" value="EnsemblPlants"/>
</dbReference>
<dbReference type="Proteomes" id="UP000008810">
    <property type="component" value="Chromosome 2"/>
</dbReference>
<evidence type="ECO:0000313" key="12">
    <source>
        <dbReference type="EnsemblPlants" id="KQK10685"/>
    </source>
</evidence>
<feature type="compositionally biased region" description="Basic and acidic residues" evidence="9">
    <location>
        <begin position="388"/>
        <end position="401"/>
    </location>
</feature>
<evidence type="ECO:0000259" key="10">
    <source>
        <dbReference type="PROSITE" id="PS50217"/>
    </source>
</evidence>
<dbReference type="Gene3D" id="1.20.5.170">
    <property type="match status" value="1"/>
</dbReference>
<proteinExistence type="inferred from homology"/>
<dbReference type="Gramene" id="KQK10685">
    <property type="protein sequence ID" value="KQK10685"/>
    <property type="gene ID" value="BRADI_2g55550v3"/>
</dbReference>
<gene>
    <name evidence="12" type="primary">LOC100831426</name>
    <name evidence="11" type="ORF">BRADI_2g55550v3</name>
</gene>
<keyword evidence="4" id="KW-0805">Transcription regulation</keyword>
<dbReference type="EMBL" id="CM000881">
    <property type="protein sequence ID" value="KQK10685.1"/>
    <property type="molecule type" value="Genomic_DNA"/>
</dbReference>
<protein>
    <recommendedName>
        <fullName evidence="10">BZIP domain-containing protein</fullName>
    </recommendedName>
</protein>
<dbReference type="GeneID" id="100831426"/>
<comment type="subcellular location">
    <subcellularLocation>
        <location evidence="1">Nucleus</location>
    </subcellularLocation>
</comment>